<gene>
    <name evidence="6" type="ORF">GQN54_11925</name>
</gene>
<dbReference type="RefSeq" id="WP_160633782.1">
    <property type="nucleotide sequence ID" value="NZ_WWNE01000011.1"/>
</dbReference>
<dbReference type="InterPro" id="IPR053138">
    <property type="entry name" value="N-alpha-Ac-DABA_deacetylase"/>
</dbReference>
<evidence type="ECO:0000256" key="4">
    <source>
        <dbReference type="ARBA" id="ARBA00022833"/>
    </source>
</evidence>
<proteinExistence type="predicted"/>
<dbReference type="GO" id="GO:0046872">
    <property type="term" value="F:metal ion binding"/>
    <property type="evidence" value="ECO:0007669"/>
    <property type="project" value="UniProtKB-KW"/>
</dbReference>
<dbReference type="CDD" id="cd06251">
    <property type="entry name" value="M14_ASTE_ASPA-like"/>
    <property type="match status" value="1"/>
</dbReference>
<dbReference type="GO" id="GO:0016811">
    <property type="term" value="F:hydrolase activity, acting on carbon-nitrogen (but not peptide) bonds, in linear amides"/>
    <property type="evidence" value="ECO:0007669"/>
    <property type="project" value="InterPro"/>
</dbReference>
<dbReference type="PIRSF" id="PIRSF039012">
    <property type="entry name" value="ASP"/>
    <property type="match status" value="1"/>
</dbReference>
<comment type="caution">
    <text evidence="6">The sequence shown here is derived from an EMBL/GenBank/DDBJ whole genome shotgun (WGS) entry which is preliminary data.</text>
</comment>
<dbReference type="Pfam" id="PF24827">
    <property type="entry name" value="AstE_AspA_cat"/>
    <property type="match status" value="1"/>
</dbReference>
<dbReference type="PANTHER" id="PTHR37326:SF2">
    <property type="entry name" value="SUCCINYLGLUTAMATE DESUCCINYLASE_ASPARTOACYLASE FAMILY PROTEIN"/>
    <property type="match status" value="1"/>
</dbReference>
<keyword evidence="2" id="KW-0479">Metal-binding</keyword>
<sequence>MSKMISINKQGVKDGENAVITLNIARLASGTKIDLPIYVYRSKNPGPILLLSGGLHGDEVNGVEIVRRMVANHTFEHLHCGSVIAIPIMNIYGFLNFSREVPDGKDINRSFPGSLTGSLAARVAYNLTHKVLKEIDLGIDFHTGGASRYNYPQCRFSPSDEYSKKIADVFNAPITMASKLIDKSLRKEAYKMGKSIIVFEGGESMRFDEHVIQNGIRGARRVMKHLGMITQAPHEEENVFCSNSFWVRAKSSGMFTATIHSGKEVKKNQIIGKITDPFGQFETKVKASHTGIIIGHNNMPLVNQGDALFHIGIH</sequence>
<evidence type="ECO:0000256" key="3">
    <source>
        <dbReference type="ARBA" id="ARBA00022801"/>
    </source>
</evidence>
<accession>A0A6N9NQY8</accession>
<evidence type="ECO:0000313" key="7">
    <source>
        <dbReference type="Proteomes" id="UP000470771"/>
    </source>
</evidence>
<reference evidence="6 7" key="1">
    <citation type="submission" date="2019-12" db="EMBL/GenBank/DDBJ databases">
        <authorList>
            <person name="Zhao J."/>
        </authorList>
    </citation>
    <scope>NUCLEOTIDE SEQUENCE [LARGE SCALE GENOMIC DNA]</scope>
    <source>
        <strain evidence="6 7">S-15</strain>
    </source>
</reference>
<dbReference type="InterPro" id="IPR055438">
    <property type="entry name" value="AstE_AspA_cat"/>
</dbReference>
<evidence type="ECO:0000259" key="5">
    <source>
        <dbReference type="Pfam" id="PF24827"/>
    </source>
</evidence>
<keyword evidence="3" id="KW-0378">Hydrolase</keyword>
<keyword evidence="4" id="KW-0862">Zinc</keyword>
<name>A0A6N9NQY8_9FLAO</name>
<dbReference type="AlphaFoldDB" id="A0A6N9NQY8"/>
<evidence type="ECO:0000313" key="6">
    <source>
        <dbReference type="EMBL" id="NBG66825.1"/>
    </source>
</evidence>
<dbReference type="EMBL" id="WWNE01000011">
    <property type="protein sequence ID" value="NBG66825.1"/>
    <property type="molecule type" value="Genomic_DNA"/>
</dbReference>
<dbReference type="Proteomes" id="UP000470771">
    <property type="component" value="Unassembled WGS sequence"/>
</dbReference>
<dbReference type="InterPro" id="IPR043795">
    <property type="entry name" value="N-alpha-Ac-DABA-like"/>
</dbReference>
<dbReference type="GO" id="GO:0016788">
    <property type="term" value="F:hydrolase activity, acting on ester bonds"/>
    <property type="evidence" value="ECO:0007669"/>
    <property type="project" value="InterPro"/>
</dbReference>
<dbReference type="Gene3D" id="3.40.630.10">
    <property type="entry name" value="Zn peptidases"/>
    <property type="match status" value="1"/>
</dbReference>
<protein>
    <submittedName>
        <fullName evidence="6">Succinylglutamate desuccinylase</fullName>
    </submittedName>
</protein>
<keyword evidence="7" id="KW-1185">Reference proteome</keyword>
<comment type="cofactor">
    <cofactor evidence="1">
        <name>Zn(2+)</name>
        <dbReference type="ChEBI" id="CHEBI:29105"/>
    </cofactor>
</comment>
<organism evidence="6 7">
    <name type="scientific">Acidiluteibacter ferrifornacis</name>
    <dbReference type="NCBI Taxonomy" id="2692424"/>
    <lineage>
        <taxon>Bacteria</taxon>
        <taxon>Pseudomonadati</taxon>
        <taxon>Bacteroidota</taxon>
        <taxon>Flavobacteriia</taxon>
        <taxon>Flavobacteriales</taxon>
        <taxon>Cryomorphaceae</taxon>
        <taxon>Acidiluteibacter</taxon>
    </lineage>
</organism>
<feature type="domain" description="Succinylglutamate desuccinylase/Aspartoacylase catalytic" evidence="5">
    <location>
        <begin position="45"/>
        <end position="226"/>
    </location>
</feature>
<dbReference type="SUPFAM" id="SSF53187">
    <property type="entry name" value="Zn-dependent exopeptidases"/>
    <property type="match status" value="1"/>
</dbReference>
<dbReference type="PANTHER" id="PTHR37326">
    <property type="entry name" value="BLL3975 PROTEIN"/>
    <property type="match status" value="1"/>
</dbReference>
<evidence type="ECO:0000256" key="2">
    <source>
        <dbReference type="ARBA" id="ARBA00022723"/>
    </source>
</evidence>
<evidence type="ECO:0000256" key="1">
    <source>
        <dbReference type="ARBA" id="ARBA00001947"/>
    </source>
</evidence>